<organism evidence="1 2">
    <name type="scientific">Pseudomonas fluorescens</name>
    <dbReference type="NCBI Taxonomy" id="294"/>
    <lineage>
        <taxon>Bacteria</taxon>
        <taxon>Pseudomonadati</taxon>
        <taxon>Pseudomonadota</taxon>
        <taxon>Gammaproteobacteria</taxon>
        <taxon>Pseudomonadales</taxon>
        <taxon>Pseudomonadaceae</taxon>
        <taxon>Pseudomonas</taxon>
    </lineage>
</organism>
<dbReference type="OrthoDB" id="9797162at2"/>
<protein>
    <submittedName>
        <fullName evidence="1">DNA alkylation repair protein</fullName>
    </submittedName>
</protein>
<gene>
    <name evidence="1" type="ORF">VD17_28320</name>
</gene>
<dbReference type="EMBL" id="LACH01000073">
    <property type="protein sequence ID" value="KJZ61725.1"/>
    <property type="molecule type" value="Genomic_DNA"/>
</dbReference>
<dbReference type="Proteomes" id="UP000033400">
    <property type="component" value="Unassembled WGS sequence"/>
</dbReference>
<dbReference type="InterPro" id="IPR014825">
    <property type="entry name" value="DNA_alkylation"/>
</dbReference>
<comment type="caution">
    <text evidence="1">The sequence shown here is derived from an EMBL/GenBank/DDBJ whole genome shotgun (WGS) entry which is preliminary data.</text>
</comment>
<dbReference type="AlphaFoldDB" id="A0A0F4UZM1"/>
<sequence length="370" mass="41285">MTTHQHSPAPAPALKEIFNADRLQHIATEMTAVYPEFNAKAFLKLANDGLAELSIMQRMARVSECLHAVLPLSYEETLEVLRALAPRLNSGFVSISLPHYVATYGAHAFEQSMAALKFFTTFGSSEFAIRHFLRSDIERSLAVMHDWSLDENEHVRRLASEGSRPRLPWSFRLEQIQADPTLAAAILDNLKADDSLYVRKSVANHLNDITKDHPEWVLDLIEGWSLDNKHTAWIAKHALRSLIKQGNQRALAIIGAGGKPEVEIIDVKVEPAVIRLGEKITLSFAVKSTVQDSQRLVIDYAIDYVKANGSTSAKVFKLKALTLPGKVTETIARSQQIKELTTRKHYVGKHAMHVLVNGERLASTSFEILP</sequence>
<dbReference type="PATRIC" id="fig|294.133.peg.5705"/>
<proteinExistence type="predicted"/>
<dbReference type="InterPro" id="IPR016024">
    <property type="entry name" value="ARM-type_fold"/>
</dbReference>
<accession>A0A0F4UZM1</accession>
<evidence type="ECO:0000313" key="1">
    <source>
        <dbReference type="EMBL" id="KJZ61725.1"/>
    </source>
</evidence>
<dbReference type="SUPFAM" id="SSF48371">
    <property type="entry name" value="ARM repeat"/>
    <property type="match status" value="1"/>
</dbReference>
<reference evidence="1 2" key="1">
    <citation type="submission" date="2015-03" db="EMBL/GenBank/DDBJ databases">
        <title>Comparative genomics of Pseudomonas insights into diversity of traits involved in vanlence and defense.</title>
        <authorList>
            <person name="Qin Y."/>
        </authorList>
    </citation>
    <scope>NUCLEOTIDE SEQUENCE [LARGE SCALE GENOMIC DNA]</scope>
    <source>
        <strain evidence="1 2">H24</strain>
    </source>
</reference>
<dbReference type="Pfam" id="PF08713">
    <property type="entry name" value="DNA_alkylation"/>
    <property type="match status" value="1"/>
</dbReference>
<dbReference type="Gene3D" id="1.25.40.290">
    <property type="entry name" value="ARM repeat domains"/>
    <property type="match status" value="1"/>
</dbReference>
<evidence type="ECO:0000313" key="2">
    <source>
        <dbReference type="Proteomes" id="UP000033400"/>
    </source>
</evidence>
<dbReference type="RefSeq" id="WP_046056710.1">
    <property type="nucleotide sequence ID" value="NZ_LACH01000073.1"/>
</dbReference>
<name>A0A0F4UZM1_PSEFL</name>